<accession>A0A7V8FZX5</accession>
<sequence>MSAVSNDLLNGMNGVSKRGATGSTTSKQGLNNNTPEAIQNRFLTLLIAQMKNQDPSKPMDNSQLTTQMAQLSTVSGISQLNGSLAKLMGNLNSSQALSSANMIGRSVLTPGDNLQLGTVTTKDDKGNAVTSQKAIFGVNLATSASSVVVTVKDANGAVVRTMDLGTQAAGVAPIVWDGTNDAGGKASNGKYTFTVSASNNGTAVNATALAFGTVVSVSTASDGIKLNISGIGTIKPNDVLQII</sequence>
<proteinExistence type="inferred from homology"/>
<dbReference type="EMBL" id="WNDX01000007">
    <property type="protein sequence ID" value="KAF1048034.1"/>
    <property type="molecule type" value="Genomic_DNA"/>
</dbReference>
<dbReference type="AlphaFoldDB" id="A0A7V8FZX5"/>
<evidence type="ECO:0000256" key="3">
    <source>
        <dbReference type="ARBA" id="ARBA00022795"/>
    </source>
</evidence>
<dbReference type="Gene3D" id="2.30.30.910">
    <property type="match status" value="1"/>
</dbReference>
<comment type="similarity">
    <text evidence="1 5">Belongs to the FlgD family.</text>
</comment>
<evidence type="ECO:0000256" key="4">
    <source>
        <dbReference type="ARBA" id="ARBA00024746"/>
    </source>
</evidence>
<feature type="region of interest" description="Disordered" evidence="6">
    <location>
        <begin position="1"/>
        <end position="34"/>
    </location>
</feature>
<dbReference type="InterPro" id="IPR025965">
    <property type="entry name" value="FlgD/Vpr_Ig-like"/>
</dbReference>
<evidence type="ECO:0000313" key="9">
    <source>
        <dbReference type="EMBL" id="KAF1048034.1"/>
    </source>
</evidence>
<feature type="domain" description="FlgD/Vpr Ig-like" evidence="7">
    <location>
        <begin position="127"/>
        <end position="200"/>
    </location>
</feature>
<evidence type="ECO:0000259" key="7">
    <source>
        <dbReference type="Pfam" id="PF13860"/>
    </source>
</evidence>
<evidence type="ECO:0000256" key="1">
    <source>
        <dbReference type="ARBA" id="ARBA00010577"/>
    </source>
</evidence>
<evidence type="ECO:0000256" key="6">
    <source>
        <dbReference type="SAM" id="MobiDB-lite"/>
    </source>
</evidence>
<protein>
    <recommendedName>
        <fullName evidence="2 5">Basal-body rod modification protein FlgD</fullName>
    </recommendedName>
</protein>
<dbReference type="InterPro" id="IPR005648">
    <property type="entry name" value="FlgD"/>
</dbReference>
<dbReference type="InterPro" id="IPR025963">
    <property type="entry name" value="FLgD_Tudor"/>
</dbReference>
<evidence type="ECO:0000256" key="5">
    <source>
        <dbReference type="RuleBase" id="RU362076"/>
    </source>
</evidence>
<name>A0A7V8FZX5_9BURK</name>
<dbReference type="GO" id="GO:0044781">
    <property type="term" value="P:bacterial-type flagellum organization"/>
    <property type="evidence" value="ECO:0007669"/>
    <property type="project" value="UniProtKB-UniRule"/>
</dbReference>
<evidence type="ECO:0000256" key="2">
    <source>
        <dbReference type="ARBA" id="ARBA00016013"/>
    </source>
</evidence>
<dbReference type="Pfam" id="PF13860">
    <property type="entry name" value="FlgD_ig"/>
    <property type="match status" value="1"/>
</dbReference>
<dbReference type="Pfam" id="PF03963">
    <property type="entry name" value="FlgD"/>
    <property type="match status" value="1"/>
</dbReference>
<gene>
    <name evidence="9" type="primary">flgD_1</name>
    <name evidence="9" type="ORF">GAK35_00454</name>
</gene>
<comment type="caution">
    <text evidence="9">The sequence shown here is derived from an EMBL/GenBank/DDBJ whole genome shotgun (WGS) entry which is preliminary data.</text>
</comment>
<evidence type="ECO:0000313" key="10">
    <source>
        <dbReference type="Proteomes" id="UP000462435"/>
    </source>
</evidence>
<dbReference type="Pfam" id="PF13861">
    <property type="entry name" value="FLgD_tudor"/>
    <property type="match status" value="1"/>
</dbReference>
<keyword evidence="3 5" id="KW-1005">Bacterial flagellum biogenesis</keyword>
<organism evidence="9 10">
    <name type="scientific">Herbaspirillum frisingense</name>
    <dbReference type="NCBI Taxonomy" id="92645"/>
    <lineage>
        <taxon>Bacteria</taxon>
        <taxon>Pseudomonadati</taxon>
        <taxon>Pseudomonadota</taxon>
        <taxon>Betaproteobacteria</taxon>
        <taxon>Burkholderiales</taxon>
        <taxon>Oxalobacteraceae</taxon>
        <taxon>Herbaspirillum</taxon>
    </lineage>
</organism>
<feature type="compositionally biased region" description="Polar residues" evidence="6">
    <location>
        <begin position="21"/>
        <end position="34"/>
    </location>
</feature>
<evidence type="ECO:0000259" key="8">
    <source>
        <dbReference type="Pfam" id="PF13861"/>
    </source>
</evidence>
<comment type="function">
    <text evidence="4 5">Required for flagellar hook formation. May act as a scaffolding protein.</text>
</comment>
<reference evidence="10" key="1">
    <citation type="journal article" date="2020" name="MBio">
        <title>Horizontal gene transfer to a defensive symbiont with a reduced genome amongst a multipartite beetle microbiome.</title>
        <authorList>
            <person name="Waterworth S.C."/>
            <person name="Florez L.V."/>
            <person name="Rees E.R."/>
            <person name="Hertweck C."/>
            <person name="Kaltenpoth M."/>
            <person name="Kwan J.C."/>
        </authorList>
    </citation>
    <scope>NUCLEOTIDE SEQUENCE [LARGE SCALE GENOMIC DNA]</scope>
</reference>
<dbReference type="Proteomes" id="UP000462435">
    <property type="component" value="Unassembled WGS sequence"/>
</dbReference>
<dbReference type="Gene3D" id="2.60.40.4070">
    <property type="match status" value="1"/>
</dbReference>
<feature type="domain" description="FlgD Tudor-like" evidence="8">
    <location>
        <begin position="94"/>
        <end position="239"/>
    </location>
</feature>